<gene>
    <name evidence="2" type="ORF">AVEN_219231_1</name>
</gene>
<dbReference type="EMBL" id="BGPR01002083">
    <property type="protein sequence ID" value="GBM67424.1"/>
    <property type="molecule type" value="Genomic_DNA"/>
</dbReference>
<protein>
    <submittedName>
        <fullName evidence="2">Uncharacterized protein</fullName>
    </submittedName>
</protein>
<proteinExistence type="predicted"/>
<reference evidence="2 3" key="1">
    <citation type="journal article" date="2019" name="Sci. Rep.">
        <title>Orb-weaving spider Araneus ventricosus genome elucidates the spidroin gene catalogue.</title>
        <authorList>
            <person name="Kono N."/>
            <person name="Nakamura H."/>
            <person name="Ohtoshi R."/>
            <person name="Moran D.A.P."/>
            <person name="Shinohara A."/>
            <person name="Yoshida Y."/>
            <person name="Fujiwara M."/>
            <person name="Mori M."/>
            <person name="Tomita M."/>
            <person name="Arakawa K."/>
        </authorList>
    </citation>
    <scope>NUCLEOTIDE SEQUENCE [LARGE SCALE GENOMIC DNA]</scope>
</reference>
<dbReference type="Proteomes" id="UP000499080">
    <property type="component" value="Unassembled WGS sequence"/>
</dbReference>
<feature type="region of interest" description="Disordered" evidence="1">
    <location>
        <begin position="82"/>
        <end position="107"/>
    </location>
</feature>
<name>A0A4Y2HPU2_ARAVE</name>
<organism evidence="2 3">
    <name type="scientific">Araneus ventricosus</name>
    <name type="common">Orbweaver spider</name>
    <name type="synonym">Epeira ventricosa</name>
    <dbReference type="NCBI Taxonomy" id="182803"/>
    <lineage>
        <taxon>Eukaryota</taxon>
        <taxon>Metazoa</taxon>
        <taxon>Ecdysozoa</taxon>
        <taxon>Arthropoda</taxon>
        <taxon>Chelicerata</taxon>
        <taxon>Arachnida</taxon>
        <taxon>Araneae</taxon>
        <taxon>Araneomorphae</taxon>
        <taxon>Entelegynae</taxon>
        <taxon>Araneoidea</taxon>
        <taxon>Araneidae</taxon>
        <taxon>Araneus</taxon>
    </lineage>
</organism>
<comment type="caution">
    <text evidence="2">The sequence shown here is derived from an EMBL/GenBank/DDBJ whole genome shotgun (WGS) entry which is preliminary data.</text>
</comment>
<evidence type="ECO:0000313" key="3">
    <source>
        <dbReference type="Proteomes" id="UP000499080"/>
    </source>
</evidence>
<accession>A0A4Y2HPU2</accession>
<keyword evidence="3" id="KW-1185">Reference proteome</keyword>
<evidence type="ECO:0000256" key="1">
    <source>
        <dbReference type="SAM" id="MobiDB-lite"/>
    </source>
</evidence>
<sequence>MNAVSIPGSEELEVLSPSCIEIVQGFDNRLQCPRSITVFRTSSVRGPIHQRFTVNGSWNILNSPWVKCPAFDLLWEIENRDISSGSSSSSDHGSKLREPSQSSYLIT</sequence>
<dbReference type="AlphaFoldDB" id="A0A4Y2HPU2"/>
<evidence type="ECO:0000313" key="2">
    <source>
        <dbReference type="EMBL" id="GBM67424.1"/>
    </source>
</evidence>